<dbReference type="EMBL" id="BGZK01003000">
    <property type="protein sequence ID" value="GBP97754.1"/>
    <property type="molecule type" value="Genomic_DNA"/>
</dbReference>
<name>A0A4C2AF18_EUMVA</name>
<dbReference type="AlphaFoldDB" id="A0A4C2AF18"/>
<proteinExistence type="predicted"/>
<reference evidence="1 2" key="1">
    <citation type="journal article" date="2019" name="Commun. Biol.">
        <title>The bagworm genome reveals a unique fibroin gene that provides high tensile strength.</title>
        <authorList>
            <person name="Kono N."/>
            <person name="Nakamura H."/>
            <person name="Ohtoshi R."/>
            <person name="Tomita M."/>
            <person name="Numata K."/>
            <person name="Arakawa K."/>
        </authorList>
    </citation>
    <scope>NUCLEOTIDE SEQUENCE [LARGE SCALE GENOMIC DNA]</scope>
</reference>
<sequence>MYITKVRETRKDHIVEICSLNLPFKEINPNSFGLLKIVGVSTALVREPYTENTGFIKQHPGTRVIRCTANRDTSAKAAIIVSGDRLEVIQDPQLVGETEAAAVVLVAGGLK</sequence>
<evidence type="ECO:0000313" key="2">
    <source>
        <dbReference type="Proteomes" id="UP000299102"/>
    </source>
</evidence>
<dbReference type="OrthoDB" id="411871at2759"/>
<keyword evidence="2" id="KW-1185">Reference proteome</keyword>
<accession>A0A4C2AF18</accession>
<gene>
    <name evidence="1" type="ORF">EVAR_91979_1</name>
</gene>
<dbReference type="Proteomes" id="UP000299102">
    <property type="component" value="Unassembled WGS sequence"/>
</dbReference>
<evidence type="ECO:0000313" key="1">
    <source>
        <dbReference type="EMBL" id="GBP97754.1"/>
    </source>
</evidence>
<organism evidence="1 2">
    <name type="scientific">Eumeta variegata</name>
    <name type="common">Bagworm moth</name>
    <name type="synonym">Eumeta japonica</name>
    <dbReference type="NCBI Taxonomy" id="151549"/>
    <lineage>
        <taxon>Eukaryota</taxon>
        <taxon>Metazoa</taxon>
        <taxon>Ecdysozoa</taxon>
        <taxon>Arthropoda</taxon>
        <taxon>Hexapoda</taxon>
        <taxon>Insecta</taxon>
        <taxon>Pterygota</taxon>
        <taxon>Neoptera</taxon>
        <taxon>Endopterygota</taxon>
        <taxon>Lepidoptera</taxon>
        <taxon>Glossata</taxon>
        <taxon>Ditrysia</taxon>
        <taxon>Tineoidea</taxon>
        <taxon>Psychidae</taxon>
        <taxon>Oiketicinae</taxon>
        <taxon>Eumeta</taxon>
    </lineage>
</organism>
<comment type="caution">
    <text evidence="1">The sequence shown here is derived from an EMBL/GenBank/DDBJ whole genome shotgun (WGS) entry which is preliminary data.</text>
</comment>
<protein>
    <submittedName>
        <fullName evidence="1">Uncharacterized protein</fullName>
    </submittedName>
</protein>